<protein>
    <submittedName>
        <fullName evidence="3">Uncharacterized protein</fullName>
    </submittedName>
</protein>
<evidence type="ECO:0000313" key="4">
    <source>
        <dbReference type="Proteomes" id="UP000473854"/>
    </source>
</evidence>
<proteinExistence type="predicted"/>
<sequence length="247" mass="27053">MPLPFIVDSIESIEESQRALYVEADGKFRLDIDGYEDPKGLKSALQSERDAAKTAKQELNQFKQQFDGLDIESIKQFATKAKQDETAKLIAEGKIDQVLAQKTDLMRQDFESKLSEQTSRAQTLESKVLNGFIATYAAQAGVQPEAIDLVNMLAQSQFKLDANGDPVAVNAQGEVINGKDGKTPLSITDWLTSLRESKPLLWGAPQGSGAQGNKGGSQNLKRSSMSAEEKADFIKEHGQQAYLNLSK</sequence>
<reference evidence="3 4" key="1">
    <citation type="submission" date="2019-11" db="EMBL/GenBank/DDBJ databases">
        <authorList>
            <person name="An D."/>
        </authorList>
    </citation>
    <scope>NUCLEOTIDE SEQUENCE [LARGE SCALE GENOMIC DNA]</scope>
    <source>
        <strain evidence="3 4">YIM 103518</strain>
    </source>
</reference>
<feature type="region of interest" description="Disordered" evidence="2">
    <location>
        <begin position="201"/>
        <end position="233"/>
    </location>
</feature>
<evidence type="ECO:0000256" key="1">
    <source>
        <dbReference type="SAM" id="Coils"/>
    </source>
</evidence>
<gene>
    <name evidence="3" type="ORF">GIX10_00275</name>
</gene>
<dbReference type="Proteomes" id="UP000473854">
    <property type="component" value="Unassembled WGS sequence"/>
</dbReference>
<accession>A0A6L6GB47</accession>
<name>A0A6L6GB47_9GAMM</name>
<dbReference type="RefSeq" id="WP_154771574.1">
    <property type="nucleotide sequence ID" value="NZ_WLYL01000001.1"/>
</dbReference>
<evidence type="ECO:0000256" key="2">
    <source>
        <dbReference type="SAM" id="MobiDB-lite"/>
    </source>
</evidence>
<dbReference type="EMBL" id="WLYL01000001">
    <property type="protein sequence ID" value="MTD09892.1"/>
    <property type="molecule type" value="Genomic_DNA"/>
</dbReference>
<feature type="coiled-coil region" evidence="1">
    <location>
        <begin position="45"/>
        <end position="72"/>
    </location>
</feature>
<keyword evidence="1" id="KW-0175">Coiled coil</keyword>
<dbReference type="AlphaFoldDB" id="A0A6L6GB47"/>
<evidence type="ECO:0000313" key="3">
    <source>
        <dbReference type="EMBL" id="MTD09892.1"/>
    </source>
</evidence>
<comment type="caution">
    <text evidence="3">The sequence shown here is derived from an EMBL/GenBank/DDBJ whole genome shotgun (WGS) entry which is preliminary data.</text>
</comment>
<organism evidence="3 4">
    <name type="scientific">Acinetobacter faecalis</name>
    <dbReference type="NCBI Taxonomy" id="2665161"/>
    <lineage>
        <taxon>Bacteria</taxon>
        <taxon>Pseudomonadati</taxon>
        <taxon>Pseudomonadota</taxon>
        <taxon>Gammaproteobacteria</taxon>
        <taxon>Moraxellales</taxon>
        <taxon>Moraxellaceae</taxon>
        <taxon>Acinetobacter</taxon>
    </lineage>
</organism>
<feature type="compositionally biased region" description="Polar residues" evidence="2">
    <location>
        <begin position="216"/>
        <end position="226"/>
    </location>
</feature>